<organism evidence="2 3">
    <name type="scientific">Opacimonas viscosa</name>
    <dbReference type="NCBI Taxonomy" id="2961944"/>
    <lineage>
        <taxon>Bacteria</taxon>
        <taxon>Pseudomonadati</taxon>
        <taxon>Pseudomonadota</taxon>
        <taxon>Gammaproteobacteria</taxon>
        <taxon>Alteromonadales</taxon>
        <taxon>Alteromonadaceae</taxon>
        <taxon>Opacimonas</taxon>
    </lineage>
</organism>
<sequence length="287" mass="31586">MKGLHATRLISAQRSQGFTLVEVMIALALGAVISLAVIQVMISNSVTERLNRALTSVQENGRFGMLRLQQDVLLSGRYDPLSADLNRSVDIAEEDFFVRQHPVVLVNEFSSRAALGITNGADGSNDRLVVVGQHNVDCRGYHLGYATGEEFPVVNEYFVAEGTLKCRGFDLRVLRGLRTAVGHNNHAAYSLLDGVESFQILYGIDALNNGRVSQYVTADNVLVSEQVIAIRIGMLLKSTDAINVNNTQSFAVLNEAPILPESSHVYRQFENTILLRNMKYYVEGGLL</sequence>
<dbReference type="InterPro" id="IPR012902">
    <property type="entry name" value="N_methyl_site"/>
</dbReference>
<evidence type="ECO:0000313" key="2">
    <source>
        <dbReference type="EMBL" id="MCP3428935.1"/>
    </source>
</evidence>
<feature type="transmembrane region" description="Helical" evidence="1">
    <location>
        <begin position="20"/>
        <end position="42"/>
    </location>
</feature>
<dbReference type="Pfam" id="PF16074">
    <property type="entry name" value="PilW"/>
    <property type="match status" value="1"/>
</dbReference>
<dbReference type="RefSeq" id="WP_254100727.1">
    <property type="nucleotide sequence ID" value="NZ_JANATA010000013.1"/>
</dbReference>
<dbReference type="AlphaFoldDB" id="A0AA42BLL9"/>
<dbReference type="EMBL" id="JANATA010000013">
    <property type="protein sequence ID" value="MCP3428935.1"/>
    <property type="molecule type" value="Genomic_DNA"/>
</dbReference>
<proteinExistence type="predicted"/>
<reference evidence="2" key="1">
    <citation type="submission" date="2022-07" db="EMBL/GenBank/DDBJ databases">
        <title>Characterization of the Novel Bacterium Alteromonas immobilis LMIT006 and Alteromonas gregis LMIT007.</title>
        <authorList>
            <person name="Lin X."/>
        </authorList>
    </citation>
    <scope>NUCLEOTIDE SEQUENCE</scope>
    <source>
        <strain evidence="2">LMIT007</strain>
    </source>
</reference>
<accession>A0AA42BLL9</accession>
<keyword evidence="1" id="KW-1133">Transmembrane helix</keyword>
<name>A0AA42BLL9_9ALTE</name>
<evidence type="ECO:0000256" key="1">
    <source>
        <dbReference type="SAM" id="Phobius"/>
    </source>
</evidence>
<dbReference type="Proteomes" id="UP001165413">
    <property type="component" value="Unassembled WGS sequence"/>
</dbReference>
<keyword evidence="1" id="KW-0812">Transmembrane</keyword>
<dbReference type="NCBIfam" id="TIGR02532">
    <property type="entry name" value="IV_pilin_GFxxxE"/>
    <property type="match status" value="1"/>
</dbReference>
<keyword evidence="1" id="KW-0472">Membrane</keyword>
<gene>
    <name evidence="2" type="ORF">NLF92_08250</name>
</gene>
<dbReference type="InterPro" id="IPR032092">
    <property type="entry name" value="PilW"/>
</dbReference>
<comment type="caution">
    <text evidence="2">The sequence shown here is derived from an EMBL/GenBank/DDBJ whole genome shotgun (WGS) entry which is preliminary data.</text>
</comment>
<evidence type="ECO:0000313" key="3">
    <source>
        <dbReference type="Proteomes" id="UP001165413"/>
    </source>
</evidence>
<protein>
    <submittedName>
        <fullName evidence="2">PilW family protein</fullName>
    </submittedName>
</protein>
<dbReference type="Pfam" id="PF07963">
    <property type="entry name" value="N_methyl"/>
    <property type="match status" value="1"/>
</dbReference>
<dbReference type="PROSITE" id="PS00409">
    <property type="entry name" value="PROKAR_NTER_METHYL"/>
    <property type="match status" value="1"/>
</dbReference>
<keyword evidence="3" id="KW-1185">Reference proteome</keyword>
<dbReference type="GO" id="GO:0043683">
    <property type="term" value="P:type IV pilus assembly"/>
    <property type="evidence" value="ECO:0007669"/>
    <property type="project" value="InterPro"/>
</dbReference>